<dbReference type="PANTHER" id="PTHR43309:SF3">
    <property type="entry name" value="5-OXOPROLINASE SUBUNIT C"/>
    <property type="match status" value="1"/>
</dbReference>
<keyword evidence="1" id="KW-0547">Nucleotide-binding</keyword>
<comment type="caution">
    <text evidence="7">The sequence shown here is derived from an EMBL/GenBank/DDBJ whole genome shotgun (WGS) entry which is preliminary data.</text>
</comment>
<evidence type="ECO:0000259" key="6">
    <source>
        <dbReference type="SMART" id="SM00797"/>
    </source>
</evidence>
<dbReference type="SMART" id="SM00797">
    <property type="entry name" value="AHS2"/>
    <property type="match status" value="1"/>
</dbReference>
<dbReference type="SMART" id="SM00796">
    <property type="entry name" value="AHS1"/>
    <property type="match status" value="1"/>
</dbReference>
<feature type="compositionally biased region" description="Low complexity" evidence="4">
    <location>
        <begin position="226"/>
        <end position="248"/>
    </location>
</feature>
<keyword evidence="8" id="KW-1185">Reference proteome</keyword>
<dbReference type="GO" id="GO:0016787">
    <property type="term" value="F:hydrolase activity"/>
    <property type="evidence" value="ECO:0007669"/>
    <property type="project" value="UniProtKB-KW"/>
</dbReference>
<dbReference type="InterPro" id="IPR029000">
    <property type="entry name" value="Cyclophilin-like_dom_sf"/>
</dbReference>
<dbReference type="SUPFAM" id="SSF50891">
    <property type="entry name" value="Cyclophilin-like"/>
    <property type="match status" value="2"/>
</dbReference>
<dbReference type="Pfam" id="PF02626">
    <property type="entry name" value="CT_A_B"/>
    <property type="match status" value="1"/>
</dbReference>
<feature type="region of interest" description="Disordered" evidence="4">
    <location>
        <begin position="226"/>
        <end position="257"/>
    </location>
</feature>
<dbReference type="Proteomes" id="UP000218054">
    <property type="component" value="Unassembled WGS sequence"/>
</dbReference>
<keyword evidence="2 7" id="KW-0378">Hydrolase</keyword>
<dbReference type="RefSeq" id="WP_095539624.1">
    <property type="nucleotide sequence ID" value="NZ_NSJB01000003.1"/>
</dbReference>
<dbReference type="InterPro" id="IPR052708">
    <property type="entry name" value="PxpC"/>
</dbReference>
<gene>
    <name evidence="7" type="ORF">CK625_07345</name>
</gene>
<feature type="domain" description="Carboxyltransferase" evidence="5">
    <location>
        <begin position="3"/>
        <end position="209"/>
    </location>
</feature>
<keyword evidence="3" id="KW-0067">ATP-binding</keyword>
<dbReference type="EMBL" id="NSJB01000003">
    <property type="protein sequence ID" value="PAT37396.1"/>
    <property type="molecule type" value="Genomic_DNA"/>
</dbReference>
<dbReference type="GO" id="GO:0005524">
    <property type="term" value="F:ATP binding"/>
    <property type="evidence" value="ECO:0007669"/>
    <property type="project" value="UniProtKB-KW"/>
</dbReference>
<dbReference type="SUPFAM" id="SSF160467">
    <property type="entry name" value="PH0987 N-terminal domain-like"/>
    <property type="match status" value="1"/>
</dbReference>
<dbReference type="AlphaFoldDB" id="A0A2A2AHW7"/>
<dbReference type="InterPro" id="IPR003778">
    <property type="entry name" value="CT_A_B"/>
</dbReference>
<name>A0A2A2AHW7_9BURK</name>
<sequence>MHWRALPAGDQALLLELEDLPQTLALLARLQAAQAQGLLPGLGEMVPAAHTLLLEFDPHQCTAAQLLARVKPLLQPLPQPPGAQPLQGAQEGAARCVPIPVRYDGEDLDALAELLGLSRRELIERHTGCDYLAAFAGFAPGFVYLAGGHDCFAQVPRRATPRTRVPAGAVALAGHFSAIYPKASPGGWQLIGSTPCVMWDLQRPEPALIQPGWRVRFHDLERPGASISLPPAPPAASLAPPAPAQQAPIAPPPQPGACLEVRSPGLQTLLQDGGRSGQTALGVGRSGALDGWAMRAANRCVGNPPGTPVLENLLGQLALVATGPAVLAVTGADVPLRIRSADGRSRQAATGCALALNVGDELQLGSPRAGARCYVAVRGGLQAPLVLGSAATDTLAGIGPEPLAAGARLPLLPAGALGPLQAVDADGLAWGAAARALPQPGQTVALDVLPGPRADWFGPEALQLLQGQPWQVTPQSNRVGMRLAGAKPLQRAPQWAGQELPSEATVAGALQVPASGQPVLFLADHPLTGGYPVLAVLASHHLDLAAQIPADVQLRFRPIGRWPQGDAALPAAQADAATSITTTMKEPPR</sequence>
<dbReference type="InterPro" id="IPR003833">
    <property type="entry name" value="CT_C_D"/>
</dbReference>
<proteinExistence type="predicted"/>
<evidence type="ECO:0000256" key="4">
    <source>
        <dbReference type="SAM" id="MobiDB-lite"/>
    </source>
</evidence>
<evidence type="ECO:0000313" key="8">
    <source>
        <dbReference type="Proteomes" id="UP000218054"/>
    </source>
</evidence>
<dbReference type="Gene3D" id="2.40.100.10">
    <property type="entry name" value="Cyclophilin-like"/>
    <property type="match status" value="2"/>
</dbReference>
<dbReference type="Gene3D" id="3.30.1360.40">
    <property type="match status" value="1"/>
</dbReference>
<evidence type="ECO:0000256" key="2">
    <source>
        <dbReference type="ARBA" id="ARBA00022801"/>
    </source>
</evidence>
<dbReference type="PANTHER" id="PTHR43309">
    <property type="entry name" value="5-OXOPROLINASE SUBUNIT C"/>
    <property type="match status" value="1"/>
</dbReference>
<evidence type="ECO:0000313" key="7">
    <source>
        <dbReference type="EMBL" id="PAT37396.1"/>
    </source>
</evidence>
<evidence type="ECO:0000259" key="5">
    <source>
        <dbReference type="SMART" id="SM00796"/>
    </source>
</evidence>
<dbReference type="Pfam" id="PF02682">
    <property type="entry name" value="CT_C_D"/>
    <property type="match status" value="1"/>
</dbReference>
<accession>A0A2A2AHW7</accession>
<evidence type="ECO:0000256" key="1">
    <source>
        <dbReference type="ARBA" id="ARBA00022741"/>
    </source>
</evidence>
<organism evidence="7 8">
    <name type="scientific">Vandammella animalimorsus</name>
    <dbReference type="NCBI Taxonomy" id="2029117"/>
    <lineage>
        <taxon>Bacteria</taxon>
        <taxon>Pseudomonadati</taxon>
        <taxon>Pseudomonadota</taxon>
        <taxon>Betaproteobacteria</taxon>
        <taxon>Burkholderiales</taxon>
        <taxon>Comamonadaceae</taxon>
        <taxon>Vandammella</taxon>
    </lineage>
</organism>
<protein>
    <submittedName>
        <fullName evidence="7">Allophanate hydrolase</fullName>
    </submittedName>
</protein>
<reference evidence="7 8" key="1">
    <citation type="submission" date="2017-08" db="EMBL/GenBank/DDBJ databases">
        <title>WGS of Clinical strains of the CDC Group NO-1 linked to zoonotic infections in humans.</title>
        <authorList>
            <person name="Bernier A.-M."/>
            <person name="Bernard K."/>
        </authorList>
    </citation>
    <scope>NUCLEOTIDE SEQUENCE [LARGE SCALE GENOMIC DNA]</scope>
    <source>
        <strain evidence="7 8">NML00-0135</strain>
    </source>
</reference>
<evidence type="ECO:0000256" key="3">
    <source>
        <dbReference type="ARBA" id="ARBA00022840"/>
    </source>
</evidence>
<feature type="domain" description="Carboxyltransferase" evidence="6">
    <location>
        <begin position="280"/>
        <end position="577"/>
    </location>
</feature>